<evidence type="ECO:0000256" key="9">
    <source>
        <dbReference type="ARBA" id="ARBA00023237"/>
    </source>
</evidence>
<reference evidence="14" key="1">
    <citation type="submission" date="2015-04" db="EMBL/GenBank/DDBJ databases">
        <authorList>
            <person name="Syromyatnikov M.Y."/>
            <person name="Popov V.N."/>
        </authorList>
    </citation>
    <scope>NUCLEOTIDE SEQUENCE</scope>
    <source>
        <strain evidence="14">MO-1</strain>
    </source>
</reference>
<keyword evidence="2 10" id="KW-0813">Transport</keyword>
<dbReference type="PANTHER" id="PTHR30069:SF29">
    <property type="entry name" value="HEMOGLOBIN AND HEMOGLOBIN-HAPTOGLOBIN-BINDING PROTEIN 1-RELATED"/>
    <property type="match status" value="1"/>
</dbReference>
<dbReference type="Gene3D" id="2.40.170.20">
    <property type="entry name" value="TonB-dependent receptor, beta-barrel domain"/>
    <property type="match status" value="1"/>
</dbReference>
<evidence type="ECO:0000256" key="6">
    <source>
        <dbReference type="ARBA" id="ARBA00023077"/>
    </source>
</evidence>
<comment type="subcellular location">
    <subcellularLocation>
        <location evidence="1 10">Cell outer membrane</location>
        <topology evidence="1 10">Multi-pass membrane protein</topology>
    </subcellularLocation>
</comment>
<dbReference type="Pfam" id="PF00593">
    <property type="entry name" value="TonB_dep_Rec_b-barrel"/>
    <property type="match status" value="1"/>
</dbReference>
<comment type="similarity">
    <text evidence="10 11">Belongs to the TonB-dependent receptor family.</text>
</comment>
<protein>
    <submittedName>
        <fullName evidence="14">Putative TonB dependent receptor protein</fullName>
    </submittedName>
</protein>
<sequence>MWRVIVQLQKQSKRTHELKVTICTTIFLWSSCMGTASALESPKPAELGDLLQMDLKNLLNVKVFSVSKRDSFIFDSAASTFVISRSDIESMPATTLPDLLGAIPGLDVARYNAHQWAVSIRGNNDLFANKLLVLLDGRPVYSWIMTGTSWYMLDLPVQNIEQIEVVRGPGGTLWGTNAVNGIINILTKKSGDIPESELAVQVASQEMAGLMLRGSGKLGTRSAWSAHLQGRHYGSYDSTTADNGWESLSAGLRLDGITKGQGSWLFQTNLRSGRLDSVAWNPVGENEADFLTADIFYQIEKPLREGVSGSLQFYTDYESRDASSHAEIARIAVNSQLDWQFSDWQDIMVGGGVRWNYSRVPNLGNGFSVDSPIYDYFQFNAFIQDTITVNPSWEITLGSKVELHGNRNPIFQPSIRTLWKVSDSTRWWVSASRASREPSRLSRHMTIEIPGNGYTAKLLPDPDLKPEIITAYETGLRRVIDRDIDFDLSLFINQGEDLITRSTSAAYLSGGSVYVDLQAQSAAEADTHGGELVLNWRPSDSWRSSLGYSYIGGDDLFLGGTPQQTLSAHLGYDSQEKLAADLWLRARAERCGFADPVTISSSECLPSRLNADFKVRYELNPGHLLSLNGRNIFGGSKVEFESNGGDRLVAEDPMTVMLNWQVRF</sequence>
<dbReference type="InterPro" id="IPR039426">
    <property type="entry name" value="TonB-dep_rcpt-like"/>
</dbReference>
<keyword evidence="7 10" id="KW-0472">Membrane</keyword>
<dbReference type="PROSITE" id="PS52016">
    <property type="entry name" value="TONB_DEPENDENT_REC_3"/>
    <property type="match status" value="1"/>
</dbReference>
<evidence type="ECO:0000256" key="4">
    <source>
        <dbReference type="ARBA" id="ARBA00022692"/>
    </source>
</evidence>
<keyword evidence="4 10" id="KW-0812">Transmembrane</keyword>
<dbReference type="GO" id="GO:0044718">
    <property type="term" value="P:siderophore transmembrane transport"/>
    <property type="evidence" value="ECO:0007669"/>
    <property type="project" value="TreeGrafter"/>
</dbReference>
<dbReference type="SUPFAM" id="SSF56935">
    <property type="entry name" value="Porins"/>
    <property type="match status" value="1"/>
</dbReference>
<evidence type="ECO:0000256" key="10">
    <source>
        <dbReference type="PROSITE-ProRule" id="PRU01360"/>
    </source>
</evidence>
<evidence type="ECO:0000259" key="12">
    <source>
        <dbReference type="Pfam" id="PF00593"/>
    </source>
</evidence>
<feature type="domain" description="TonB-dependent receptor-like beta-barrel" evidence="12">
    <location>
        <begin position="231"/>
        <end position="632"/>
    </location>
</feature>
<keyword evidence="8 14" id="KW-0675">Receptor</keyword>
<keyword evidence="3 10" id="KW-1134">Transmembrane beta strand</keyword>
<keyword evidence="5" id="KW-0732">Signal</keyword>
<dbReference type="AlphaFoldDB" id="A0A1S7LIM3"/>
<feature type="domain" description="TonB-dependent receptor plug" evidence="13">
    <location>
        <begin position="75"/>
        <end position="182"/>
    </location>
</feature>
<evidence type="ECO:0000256" key="2">
    <source>
        <dbReference type="ARBA" id="ARBA00022448"/>
    </source>
</evidence>
<evidence type="ECO:0000259" key="13">
    <source>
        <dbReference type="Pfam" id="PF07715"/>
    </source>
</evidence>
<dbReference type="EMBL" id="LO017727">
    <property type="protein sequence ID" value="CRH05937.1"/>
    <property type="molecule type" value="Genomic_DNA"/>
</dbReference>
<evidence type="ECO:0000256" key="7">
    <source>
        <dbReference type="ARBA" id="ARBA00023136"/>
    </source>
</evidence>
<dbReference type="Pfam" id="PF07715">
    <property type="entry name" value="Plug"/>
    <property type="match status" value="1"/>
</dbReference>
<gene>
    <name evidence="14" type="ORF">MAGMO_1758</name>
</gene>
<evidence type="ECO:0000256" key="5">
    <source>
        <dbReference type="ARBA" id="ARBA00022729"/>
    </source>
</evidence>
<accession>A0A1S7LIM3</accession>
<evidence type="ECO:0000256" key="8">
    <source>
        <dbReference type="ARBA" id="ARBA00023170"/>
    </source>
</evidence>
<dbReference type="GO" id="GO:0009279">
    <property type="term" value="C:cell outer membrane"/>
    <property type="evidence" value="ECO:0007669"/>
    <property type="project" value="UniProtKB-SubCell"/>
</dbReference>
<dbReference type="PANTHER" id="PTHR30069">
    <property type="entry name" value="TONB-DEPENDENT OUTER MEMBRANE RECEPTOR"/>
    <property type="match status" value="1"/>
</dbReference>
<evidence type="ECO:0000256" key="1">
    <source>
        <dbReference type="ARBA" id="ARBA00004571"/>
    </source>
</evidence>
<dbReference type="Gene3D" id="2.170.130.10">
    <property type="entry name" value="TonB-dependent receptor, plug domain"/>
    <property type="match status" value="1"/>
</dbReference>
<keyword evidence="6 11" id="KW-0798">TonB box</keyword>
<dbReference type="InterPro" id="IPR012910">
    <property type="entry name" value="Plug_dom"/>
</dbReference>
<dbReference type="InterPro" id="IPR000531">
    <property type="entry name" value="Beta-barrel_TonB"/>
</dbReference>
<evidence type="ECO:0000313" key="14">
    <source>
        <dbReference type="EMBL" id="CRH05937.1"/>
    </source>
</evidence>
<dbReference type="InterPro" id="IPR036942">
    <property type="entry name" value="Beta-barrel_TonB_sf"/>
</dbReference>
<evidence type="ECO:0000256" key="3">
    <source>
        <dbReference type="ARBA" id="ARBA00022452"/>
    </source>
</evidence>
<evidence type="ECO:0000256" key="11">
    <source>
        <dbReference type="RuleBase" id="RU003357"/>
    </source>
</evidence>
<keyword evidence="9 10" id="KW-0998">Cell outer membrane</keyword>
<dbReference type="GO" id="GO:0015344">
    <property type="term" value="F:siderophore uptake transmembrane transporter activity"/>
    <property type="evidence" value="ECO:0007669"/>
    <property type="project" value="TreeGrafter"/>
</dbReference>
<dbReference type="PROSITE" id="PS51257">
    <property type="entry name" value="PROKAR_LIPOPROTEIN"/>
    <property type="match status" value="1"/>
</dbReference>
<dbReference type="InterPro" id="IPR037066">
    <property type="entry name" value="Plug_dom_sf"/>
</dbReference>
<organism evidence="14">
    <name type="scientific">Magnetococcus massalia (strain MO-1)</name>
    <dbReference type="NCBI Taxonomy" id="451514"/>
    <lineage>
        <taxon>Bacteria</taxon>
        <taxon>Pseudomonadati</taxon>
        <taxon>Pseudomonadota</taxon>
        <taxon>Magnetococcia</taxon>
        <taxon>Magnetococcales</taxon>
        <taxon>Magnetococcaceae</taxon>
        <taxon>Magnetococcus</taxon>
    </lineage>
</organism>
<name>A0A1S7LIM3_MAGMO</name>
<proteinExistence type="inferred from homology"/>